<accession>A0A6N8F953</accession>
<organism evidence="2 3">
    <name type="scientific">Psychrosphaera haliotis</name>
    <dbReference type="NCBI Taxonomy" id="555083"/>
    <lineage>
        <taxon>Bacteria</taxon>
        <taxon>Pseudomonadati</taxon>
        <taxon>Pseudomonadota</taxon>
        <taxon>Gammaproteobacteria</taxon>
        <taxon>Alteromonadales</taxon>
        <taxon>Pseudoalteromonadaceae</taxon>
        <taxon>Psychrosphaera</taxon>
    </lineage>
</organism>
<keyword evidence="3" id="KW-1185">Reference proteome</keyword>
<keyword evidence="1" id="KW-1133">Transmembrane helix</keyword>
<name>A0A6N8F953_9GAMM</name>
<protein>
    <submittedName>
        <fullName evidence="2">Uncharacterized protein</fullName>
    </submittedName>
</protein>
<gene>
    <name evidence="2" type="ORF">GNP35_11590</name>
</gene>
<dbReference type="EMBL" id="WOCD01000005">
    <property type="protein sequence ID" value="MUH73066.1"/>
    <property type="molecule type" value="Genomic_DNA"/>
</dbReference>
<evidence type="ECO:0000313" key="3">
    <source>
        <dbReference type="Proteomes" id="UP000439994"/>
    </source>
</evidence>
<keyword evidence="1" id="KW-0812">Transmembrane</keyword>
<dbReference type="AlphaFoldDB" id="A0A6N8F953"/>
<feature type="transmembrane region" description="Helical" evidence="1">
    <location>
        <begin position="130"/>
        <end position="151"/>
    </location>
</feature>
<sequence>MRKLNKLFMNSIKLQAVSTFLVSLVLFSIVHQASVAMSHLKHVAVTKQYVLQRVALDLPIIPIKREWLNESGDSQEVQNYINSLNEAIDKYQWPLKVTFIGPKKPVADYEELSSAEQSVYISFKEKAFPLLHSLSAVPMLFALFFTWLLVFRQHLMQHHKPLEQKVTNSPLLLTIDLRSKLLINARIQKETALSNKPLCFYCALVEYCIANPGVSLNMNKDLPEEFLVLAQKYFYRLIELGHTIRKRPNFESNLDKTLSEIRAALEDVLEQDIKSKEMLIPPKAIGEGSRSKLHSFGLGEINENIVEIVGK</sequence>
<proteinExistence type="predicted"/>
<evidence type="ECO:0000313" key="2">
    <source>
        <dbReference type="EMBL" id="MUH73066.1"/>
    </source>
</evidence>
<comment type="caution">
    <text evidence="2">The sequence shown here is derived from an EMBL/GenBank/DDBJ whole genome shotgun (WGS) entry which is preliminary data.</text>
</comment>
<keyword evidence="1" id="KW-0472">Membrane</keyword>
<dbReference type="OrthoDB" id="5701613at2"/>
<evidence type="ECO:0000256" key="1">
    <source>
        <dbReference type="SAM" id="Phobius"/>
    </source>
</evidence>
<dbReference type="Proteomes" id="UP000439994">
    <property type="component" value="Unassembled WGS sequence"/>
</dbReference>
<reference evidence="2 3" key="1">
    <citation type="submission" date="2019-11" db="EMBL/GenBank/DDBJ databases">
        <title>P. haliotis isolates from Z. marina roots.</title>
        <authorList>
            <person name="Cohen M."/>
            <person name="Jospin G."/>
            <person name="Eisen J.A."/>
            <person name="Coil D.A."/>
        </authorList>
    </citation>
    <scope>NUCLEOTIDE SEQUENCE [LARGE SCALE GENOMIC DNA]</scope>
    <source>
        <strain evidence="2 3">UCD-MCMsp1aY</strain>
    </source>
</reference>